<evidence type="ECO:0000313" key="2">
    <source>
        <dbReference type="Proteomes" id="UP000176037"/>
    </source>
</evidence>
<sequence length="133" mass="15145">MSESVTFSYDFIASDTIALAKAKGTMQPADIKRFYLGLVAFSCTKSTFLLLADFRESSMNFDAPTLLKLVEEVGVITSGYKIARIYPTTDFRQYIIEEYAVRLDVPIRNFANEADAIEWLLDESENHLFFDTE</sequence>
<organism evidence="1 2">
    <name type="scientific">Alteromonas lipolytica</name>
    <dbReference type="NCBI Taxonomy" id="1856405"/>
    <lineage>
        <taxon>Bacteria</taxon>
        <taxon>Pseudomonadati</taxon>
        <taxon>Pseudomonadota</taxon>
        <taxon>Gammaproteobacteria</taxon>
        <taxon>Alteromonadales</taxon>
        <taxon>Alteromonadaceae</taxon>
        <taxon>Alteromonas/Salinimonas group</taxon>
        <taxon>Alteromonas</taxon>
    </lineage>
</organism>
<reference evidence="1 2" key="1">
    <citation type="submission" date="2016-09" db="EMBL/GenBank/DDBJ databases">
        <title>Alteromonas lipolytica, a new species isolated from sea water.</title>
        <authorList>
            <person name="Wu Y.-H."/>
            <person name="Cheng H."/>
            <person name="Xu X.-W."/>
        </authorList>
    </citation>
    <scope>NUCLEOTIDE SEQUENCE [LARGE SCALE GENOMIC DNA]</scope>
    <source>
        <strain evidence="1 2">JW12</strain>
    </source>
</reference>
<dbReference type="Proteomes" id="UP000176037">
    <property type="component" value="Unassembled WGS sequence"/>
</dbReference>
<dbReference type="AlphaFoldDB" id="A0A1E8FI81"/>
<protein>
    <recommendedName>
        <fullName evidence="3">STAS/SEC14 domain-containing protein</fullName>
    </recommendedName>
</protein>
<accession>A0A1E8FI81</accession>
<evidence type="ECO:0008006" key="3">
    <source>
        <dbReference type="Google" id="ProtNLM"/>
    </source>
</evidence>
<dbReference type="STRING" id="1856405.BFC17_12675"/>
<dbReference type="EMBL" id="MJIC01000009">
    <property type="protein sequence ID" value="OFI35604.1"/>
    <property type="molecule type" value="Genomic_DNA"/>
</dbReference>
<gene>
    <name evidence="1" type="ORF">BFC17_12675</name>
</gene>
<comment type="caution">
    <text evidence="1">The sequence shown here is derived from an EMBL/GenBank/DDBJ whole genome shotgun (WGS) entry which is preliminary data.</text>
</comment>
<proteinExistence type="predicted"/>
<dbReference type="RefSeq" id="WP_070175348.1">
    <property type="nucleotide sequence ID" value="NZ_BMJR01000006.1"/>
</dbReference>
<evidence type="ECO:0000313" key="1">
    <source>
        <dbReference type="EMBL" id="OFI35604.1"/>
    </source>
</evidence>
<name>A0A1E8FI81_9ALTE</name>
<keyword evidence="2" id="KW-1185">Reference proteome</keyword>